<dbReference type="InterPro" id="IPR014710">
    <property type="entry name" value="RmlC-like_jellyroll"/>
</dbReference>
<dbReference type="PROSITE" id="PS00965">
    <property type="entry name" value="PMI_I_1"/>
    <property type="match status" value="1"/>
</dbReference>
<evidence type="ECO:0000256" key="7">
    <source>
        <dbReference type="PIRSR" id="PIRSR001480-1"/>
    </source>
</evidence>
<comment type="cofactor">
    <cofactor evidence="8">
        <name>Zn(2+)</name>
        <dbReference type="ChEBI" id="CHEBI:29105"/>
    </cofactor>
    <text evidence="8">Binds 1 zinc ion per subunit.</text>
</comment>
<dbReference type="CDD" id="cd07011">
    <property type="entry name" value="cupin_PMI_type_I_N"/>
    <property type="match status" value="1"/>
</dbReference>
<evidence type="ECO:0000256" key="8">
    <source>
        <dbReference type="PIRSR" id="PIRSR001480-2"/>
    </source>
</evidence>
<dbReference type="Gene3D" id="2.60.120.10">
    <property type="entry name" value="Jelly Rolls"/>
    <property type="match status" value="2"/>
</dbReference>
<evidence type="ECO:0000256" key="4">
    <source>
        <dbReference type="ARBA" id="ARBA00022723"/>
    </source>
</evidence>
<dbReference type="GO" id="GO:0005975">
    <property type="term" value="P:carbohydrate metabolic process"/>
    <property type="evidence" value="ECO:0007669"/>
    <property type="project" value="InterPro"/>
</dbReference>
<evidence type="ECO:0000313" key="10">
    <source>
        <dbReference type="EMBL" id="QCY46371.1"/>
    </source>
</evidence>
<dbReference type="InterPro" id="IPR011051">
    <property type="entry name" value="RmlC_Cupin_sf"/>
</dbReference>
<dbReference type="EMBL" id="CP034412">
    <property type="protein sequence ID" value="QCY46371.1"/>
    <property type="molecule type" value="Genomic_DNA"/>
</dbReference>
<keyword evidence="11" id="KW-1185">Reference proteome</keyword>
<dbReference type="EC" id="5.3.1.8" evidence="3"/>
<dbReference type="GO" id="GO:0009298">
    <property type="term" value="P:GDP-mannose biosynthetic process"/>
    <property type="evidence" value="ECO:0007669"/>
    <property type="project" value="InterPro"/>
</dbReference>
<keyword evidence="5 8" id="KW-0862">Zinc</keyword>
<dbReference type="InterPro" id="IPR016305">
    <property type="entry name" value="Mannose-6-P_Isomerase"/>
</dbReference>
<feature type="binding site" evidence="8">
    <location>
        <position position="136"/>
    </location>
    <ligand>
        <name>Zn(2+)</name>
        <dbReference type="ChEBI" id="CHEBI:29105"/>
    </ligand>
</feature>
<feature type="binding site" evidence="8">
    <location>
        <position position="101"/>
    </location>
    <ligand>
        <name>Zn(2+)</name>
        <dbReference type="ChEBI" id="CHEBI:29105"/>
    </ligand>
</feature>
<accession>A0A5B7WQN5</accession>
<dbReference type="InterPro" id="IPR018050">
    <property type="entry name" value="Pmannose_isomerase-type1_CS"/>
</dbReference>
<evidence type="ECO:0000313" key="11">
    <source>
        <dbReference type="Proteomes" id="UP000307000"/>
    </source>
</evidence>
<dbReference type="AlphaFoldDB" id="A0A5B7WQN5"/>
<organism evidence="10 11">
    <name type="scientific">Glutamicibacter creatinolyticus</name>
    <dbReference type="NCBI Taxonomy" id="162496"/>
    <lineage>
        <taxon>Bacteria</taxon>
        <taxon>Bacillati</taxon>
        <taxon>Actinomycetota</taxon>
        <taxon>Actinomycetes</taxon>
        <taxon>Micrococcales</taxon>
        <taxon>Micrococcaceae</taxon>
        <taxon>Glutamicibacter</taxon>
    </lineage>
</organism>
<comment type="catalytic activity">
    <reaction evidence="1">
        <text>D-mannose 6-phosphate = D-fructose 6-phosphate</text>
        <dbReference type="Rhea" id="RHEA:12356"/>
        <dbReference type="ChEBI" id="CHEBI:58735"/>
        <dbReference type="ChEBI" id="CHEBI:61527"/>
        <dbReference type="EC" id="5.3.1.8"/>
    </reaction>
</comment>
<comment type="similarity">
    <text evidence="2">Belongs to the mannose-6-phosphate isomerase type 1 family.</text>
</comment>
<dbReference type="PANTHER" id="PTHR10309">
    <property type="entry name" value="MANNOSE-6-PHOSPHATE ISOMERASE"/>
    <property type="match status" value="1"/>
</dbReference>
<evidence type="ECO:0000256" key="3">
    <source>
        <dbReference type="ARBA" id="ARBA00011956"/>
    </source>
</evidence>
<gene>
    <name evidence="10" type="ORF">GcLGCM259_0609</name>
</gene>
<dbReference type="GO" id="GO:0004476">
    <property type="term" value="F:mannose-6-phosphate isomerase activity"/>
    <property type="evidence" value="ECO:0007669"/>
    <property type="project" value="UniProtKB-EC"/>
</dbReference>
<keyword evidence="4 8" id="KW-0479">Metal-binding</keyword>
<evidence type="ECO:0000259" key="9">
    <source>
        <dbReference type="Pfam" id="PF20511"/>
    </source>
</evidence>
<protein>
    <recommendedName>
        <fullName evidence="3">mannose-6-phosphate isomerase</fullName>
        <ecNumber evidence="3">5.3.1.8</ecNumber>
    </recommendedName>
</protein>
<dbReference type="PANTHER" id="PTHR10309:SF0">
    <property type="entry name" value="MANNOSE-6-PHOSPHATE ISOMERASE"/>
    <property type="match status" value="1"/>
</dbReference>
<name>A0A5B7WQN5_9MICC</name>
<dbReference type="Gene3D" id="1.10.441.10">
    <property type="entry name" value="Phosphomannose Isomerase, domain 2"/>
    <property type="match status" value="1"/>
</dbReference>
<evidence type="ECO:0000256" key="2">
    <source>
        <dbReference type="ARBA" id="ARBA00010772"/>
    </source>
</evidence>
<evidence type="ECO:0000256" key="1">
    <source>
        <dbReference type="ARBA" id="ARBA00000757"/>
    </source>
</evidence>
<dbReference type="NCBIfam" id="TIGR00218">
    <property type="entry name" value="manA"/>
    <property type="match status" value="1"/>
</dbReference>
<sequence length="410" mass="44048">MKGQLTYMFHLHNSIRTYHWGSPDAISSLLGLQTDATPQAELWLGAHPGNPSRLRETGQGLDELLADTPQLLGQAVSDRYGQLPFLMKVLAADQPLSIQVHPSLEQAAAGFEREEQAGIGRDAAHRNYKDANHKPEMLYALGDFVALSGFRAPAQIIADLQRLQPWLSEPAAAISRELVDVLDREEDPLGQALALVLGGDQRIGKLVDEMVTAITAHPQLRQNRQLDELAWAAGYYPADPGVLVTLLMNVVDLKAGEVICMQAGYLHAYLRGVGIEVMANSDNVLRGGLTSKHIDVPELLAITHTQPGQATALSGATLGPGNTLYTPDFDEFQLQVLQLSAEGRAQQLACHGAGIALCTGGSFTLQRDGRQLQLHRGDSVFLPAGSPVLAQVLDGTDATLFLASAQTPGD</sequence>
<keyword evidence="6" id="KW-0413">Isomerase</keyword>
<dbReference type="GO" id="GO:0005829">
    <property type="term" value="C:cytosol"/>
    <property type="evidence" value="ECO:0007669"/>
    <property type="project" value="TreeGrafter"/>
</dbReference>
<dbReference type="PRINTS" id="PR00714">
    <property type="entry name" value="MAN6PISMRASE"/>
</dbReference>
<feature type="binding site" evidence="8">
    <location>
        <position position="99"/>
    </location>
    <ligand>
        <name>Zn(2+)</name>
        <dbReference type="ChEBI" id="CHEBI:29105"/>
    </ligand>
</feature>
<dbReference type="SUPFAM" id="SSF51182">
    <property type="entry name" value="RmlC-like cupins"/>
    <property type="match status" value="1"/>
</dbReference>
<evidence type="ECO:0000256" key="6">
    <source>
        <dbReference type="ARBA" id="ARBA00023235"/>
    </source>
</evidence>
<dbReference type="PIRSF" id="PIRSF001480">
    <property type="entry name" value="Mannose-6-phosphate_isomerase"/>
    <property type="match status" value="1"/>
</dbReference>
<feature type="active site" evidence="7">
    <location>
        <position position="286"/>
    </location>
</feature>
<feature type="binding site" evidence="8">
    <location>
        <position position="267"/>
    </location>
    <ligand>
        <name>Zn(2+)</name>
        <dbReference type="ChEBI" id="CHEBI:29105"/>
    </ligand>
</feature>
<dbReference type="Pfam" id="PF20511">
    <property type="entry name" value="PMI_typeI_cat"/>
    <property type="match status" value="1"/>
</dbReference>
<proteinExistence type="inferred from homology"/>
<evidence type="ECO:0000256" key="5">
    <source>
        <dbReference type="ARBA" id="ARBA00022833"/>
    </source>
</evidence>
<feature type="domain" description="Phosphomannose isomerase type I catalytic" evidence="9">
    <location>
        <begin position="8"/>
        <end position="151"/>
    </location>
</feature>
<reference evidence="10 11" key="1">
    <citation type="submission" date="2018-12" db="EMBL/GenBank/DDBJ databases">
        <title>Complete Genome Sequence of Glutamicibacter creatinolyticus strain LGCM259,isolated from an abscess of a 12-year-old mare in Italy.</title>
        <authorList>
            <person name="Santos R.G."/>
            <person name="Silva A.L."/>
            <person name="Seyffert N."/>
            <person name="Castro T.L.P."/>
            <person name="Attili A.R."/>
            <person name="Rifici C."/>
            <person name="Mazzullo G."/>
            <person name="Brenig B."/>
            <person name="Venanzi F."/>
            <person name="Azevedo V."/>
        </authorList>
    </citation>
    <scope>NUCLEOTIDE SEQUENCE [LARGE SCALE GENOMIC DNA]</scope>
    <source>
        <strain evidence="10 11">LGCM 259</strain>
    </source>
</reference>
<dbReference type="InterPro" id="IPR001250">
    <property type="entry name" value="Man6P_Isoase-1"/>
</dbReference>
<dbReference type="GO" id="GO:0008270">
    <property type="term" value="F:zinc ion binding"/>
    <property type="evidence" value="ECO:0007669"/>
    <property type="project" value="InterPro"/>
</dbReference>
<dbReference type="KEGG" id="gcr:GcLGCM259_0609"/>
<dbReference type="InterPro" id="IPR046457">
    <property type="entry name" value="PMI_typeI_cat"/>
</dbReference>
<dbReference type="Proteomes" id="UP000307000">
    <property type="component" value="Chromosome"/>
</dbReference>